<dbReference type="Proteomes" id="UP000321617">
    <property type="component" value="Unassembled WGS sequence"/>
</dbReference>
<protein>
    <submittedName>
        <fullName evidence="8">DNA-binding SARP family transcriptional activator</fullName>
    </submittedName>
</protein>
<keyword evidence="5" id="KW-0802">TPR repeat</keyword>
<evidence type="ECO:0000313" key="8">
    <source>
        <dbReference type="EMBL" id="TWJ15468.1"/>
    </source>
</evidence>
<dbReference type="Pfam" id="PF13176">
    <property type="entry name" value="TPR_7"/>
    <property type="match status" value="1"/>
</dbReference>
<dbReference type="CDD" id="cd15831">
    <property type="entry name" value="BTAD"/>
    <property type="match status" value="1"/>
</dbReference>
<dbReference type="InterPro" id="IPR036388">
    <property type="entry name" value="WH-like_DNA-bd_sf"/>
</dbReference>
<dbReference type="InterPro" id="IPR005158">
    <property type="entry name" value="BTAD"/>
</dbReference>
<evidence type="ECO:0000256" key="4">
    <source>
        <dbReference type="ARBA" id="ARBA00023163"/>
    </source>
</evidence>
<evidence type="ECO:0000259" key="6">
    <source>
        <dbReference type="SMART" id="SM00862"/>
    </source>
</evidence>
<dbReference type="InterPro" id="IPR051677">
    <property type="entry name" value="AfsR-DnrI-RedD_regulator"/>
</dbReference>
<comment type="caution">
    <text evidence="8">The sequence shown here is derived from an EMBL/GenBank/DDBJ whole genome shotgun (WGS) entry which is preliminary data.</text>
</comment>
<dbReference type="SUPFAM" id="SSF48452">
    <property type="entry name" value="TPR-like"/>
    <property type="match status" value="3"/>
</dbReference>
<keyword evidence="3 8" id="KW-0238">DNA-binding</keyword>
<evidence type="ECO:0000259" key="7">
    <source>
        <dbReference type="SMART" id="SM01043"/>
    </source>
</evidence>
<keyword evidence="2" id="KW-0805">Transcription regulation</keyword>
<dbReference type="SUPFAM" id="SSF52540">
    <property type="entry name" value="P-loop containing nucleoside triphosphate hydrolases"/>
    <property type="match status" value="1"/>
</dbReference>
<evidence type="ECO:0000256" key="5">
    <source>
        <dbReference type="PROSITE-ProRule" id="PRU00339"/>
    </source>
</evidence>
<feature type="repeat" description="TPR" evidence="5">
    <location>
        <begin position="752"/>
        <end position="785"/>
    </location>
</feature>
<evidence type="ECO:0000256" key="1">
    <source>
        <dbReference type="ARBA" id="ARBA00005820"/>
    </source>
</evidence>
<dbReference type="Gene3D" id="3.40.50.300">
    <property type="entry name" value="P-loop containing nucleotide triphosphate hydrolases"/>
    <property type="match status" value="1"/>
</dbReference>
<sequence>MEGAVDFRILGPLEVSDDSGPVRIPGRHQPRLLAALLLEAGKVVPLHRLVDTLWDDHPPATARRQVQNAMASLRRVVTSGIETVGDGYRLTTDRLDATTFVRWVREAAEAASRDDHALAHALLCRALDLWRGPALAGLPGRLLASAAARWDERRLEAHENRMETELALGQPGRVIGEARELLDAQPNRQRLCGLLMLALHRSGRTSEALALYGSLRRRLADDLGIDPGRAIRDVHRAILRDDASPPGPRAPATSSVPIPAQLPNTADFTGRAEELATLDALADDTATGTVVTVISGTGGVGKTALALRWAHRRADRFPDGQLFVDLRGYDDAEPLTPSEVLHRFLRALGHPADAVPAELDEASALFRSTLHGRRVLVVLDNARTVAQVRPLLPAGPGSLALVTSRDRLTGLVALDGARPLGVDVWSPGESRRLLTELVGADRVDREPAAADRIVALCGGLPLAIRIVGATITTRPRHRLAEIAAELEDGDRLDRLAIPGDPRATVADGIRLSVRTLEPATRRCLHLLATVPTEDFPDSLAVAVTGLPEADARRHIGLLTAAHLLERPRDGRLRFHDLVRLYARREGETLLSRRESEAAVTRLLDWWHDCEDITEYDDRAATVTAFAAHPGVWRAARPLAANVHEGRDPRRIRALARLGLAAAETASDLHGQAVMHNLVAGTYWVSQRMDEATAAGELALRAARSSGDPVLTARQLATMGVFTQLTGDQADSKTYLLEALRLCERHGDPADIAARLAPLGSVCVALGDYDEAEEYLTRALEATTDDRVTEDVVNQLAVLCLDRGRYREGLRWVDRALRDPDAPRRYMSLQIRVRLSLAMGRAEAAHADLKTVLDERYDAHPQQSGRRELLAAYHLLTGELDLALHHATEFLRGAGRTTSVFHDAHAELVSAIVRDARREHPAAIRHARAAERAFRRMSGPLRRGRALAVLASAHAGLGEYDVAAGYRGRAAEIFARLGVTGTERLPEITRVPDRVTGR</sequence>
<dbReference type="InterPro" id="IPR011990">
    <property type="entry name" value="TPR-like_helical_dom_sf"/>
</dbReference>
<dbReference type="GO" id="GO:0000160">
    <property type="term" value="P:phosphorelay signal transduction system"/>
    <property type="evidence" value="ECO:0007669"/>
    <property type="project" value="InterPro"/>
</dbReference>
<evidence type="ECO:0000256" key="2">
    <source>
        <dbReference type="ARBA" id="ARBA00023015"/>
    </source>
</evidence>
<name>A0A562VC85_9ACTN</name>
<feature type="domain" description="OmpR/PhoB-type" evidence="6">
    <location>
        <begin position="19"/>
        <end position="90"/>
    </location>
</feature>
<dbReference type="Gene3D" id="1.25.40.10">
    <property type="entry name" value="Tetratricopeptide repeat domain"/>
    <property type="match status" value="3"/>
</dbReference>
<dbReference type="Pfam" id="PF13401">
    <property type="entry name" value="AAA_22"/>
    <property type="match status" value="1"/>
</dbReference>
<dbReference type="PANTHER" id="PTHR35807">
    <property type="entry name" value="TRANSCRIPTIONAL REGULATOR REDD-RELATED"/>
    <property type="match status" value="1"/>
</dbReference>
<accession>A0A562VC85</accession>
<dbReference type="InterPro" id="IPR019734">
    <property type="entry name" value="TPR_rpt"/>
</dbReference>
<dbReference type="InterPro" id="IPR001867">
    <property type="entry name" value="OmpR/PhoB-type_DNA-bd"/>
</dbReference>
<dbReference type="EMBL" id="VLLL01000005">
    <property type="protein sequence ID" value="TWJ15468.1"/>
    <property type="molecule type" value="Genomic_DNA"/>
</dbReference>
<dbReference type="Pfam" id="PF03704">
    <property type="entry name" value="BTAD"/>
    <property type="match status" value="1"/>
</dbReference>
<dbReference type="InterPro" id="IPR042197">
    <property type="entry name" value="Apaf_helical"/>
</dbReference>
<evidence type="ECO:0000313" key="9">
    <source>
        <dbReference type="Proteomes" id="UP000321617"/>
    </source>
</evidence>
<dbReference type="InterPro" id="IPR027417">
    <property type="entry name" value="P-loop_NTPase"/>
</dbReference>
<dbReference type="Gene3D" id="1.10.8.430">
    <property type="entry name" value="Helical domain of apoptotic protease-activating factors"/>
    <property type="match status" value="1"/>
</dbReference>
<dbReference type="Gene3D" id="1.10.10.10">
    <property type="entry name" value="Winged helix-like DNA-binding domain superfamily/Winged helix DNA-binding domain"/>
    <property type="match status" value="1"/>
</dbReference>
<proteinExistence type="inferred from homology"/>
<dbReference type="SUPFAM" id="SSF46894">
    <property type="entry name" value="C-terminal effector domain of the bipartite response regulators"/>
    <property type="match status" value="1"/>
</dbReference>
<feature type="domain" description="Bacterial transcriptional activator" evidence="7">
    <location>
        <begin position="95"/>
        <end position="239"/>
    </location>
</feature>
<keyword evidence="9" id="KW-1185">Reference proteome</keyword>
<dbReference type="InterPro" id="IPR049945">
    <property type="entry name" value="AAA_22"/>
</dbReference>
<comment type="similarity">
    <text evidence="1">Belongs to the AfsR/DnrI/RedD regulatory family.</text>
</comment>
<organism evidence="8 9">
    <name type="scientific">Stackebrandtia albiflava</name>
    <dbReference type="NCBI Taxonomy" id="406432"/>
    <lineage>
        <taxon>Bacteria</taxon>
        <taxon>Bacillati</taxon>
        <taxon>Actinomycetota</taxon>
        <taxon>Actinomycetes</taxon>
        <taxon>Glycomycetales</taxon>
        <taxon>Glycomycetaceae</taxon>
        <taxon>Stackebrandtia</taxon>
    </lineage>
</organism>
<dbReference type="GO" id="GO:0006355">
    <property type="term" value="P:regulation of DNA-templated transcription"/>
    <property type="evidence" value="ECO:0007669"/>
    <property type="project" value="InterPro"/>
</dbReference>
<dbReference type="InterPro" id="IPR016032">
    <property type="entry name" value="Sig_transdc_resp-reg_C-effctor"/>
</dbReference>
<dbReference type="AlphaFoldDB" id="A0A562VC85"/>
<evidence type="ECO:0000256" key="3">
    <source>
        <dbReference type="ARBA" id="ARBA00023125"/>
    </source>
</evidence>
<dbReference type="PRINTS" id="PR00364">
    <property type="entry name" value="DISEASERSIST"/>
</dbReference>
<dbReference type="GO" id="GO:0043531">
    <property type="term" value="F:ADP binding"/>
    <property type="evidence" value="ECO:0007669"/>
    <property type="project" value="InterPro"/>
</dbReference>
<dbReference type="PANTHER" id="PTHR35807:SF1">
    <property type="entry name" value="TRANSCRIPTIONAL REGULATOR REDD"/>
    <property type="match status" value="1"/>
</dbReference>
<gene>
    <name evidence="8" type="ORF">LX16_1178</name>
</gene>
<dbReference type="SMART" id="SM00862">
    <property type="entry name" value="Trans_reg_C"/>
    <property type="match status" value="1"/>
</dbReference>
<dbReference type="PROSITE" id="PS50005">
    <property type="entry name" value="TPR"/>
    <property type="match status" value="1"/>
</dbReference>
<keyword evidence="4" id="KW-0804">Transcription</keyword>
<dbReference type="GO" id="GO:0003677">
    <property type="term" value="F:DNA binding"/>
    <property type="evidence" value="ECO:0007669"/>
    <property type="project" value="UniProtKB-KW"/>
</dbReference>
<reference evidence="8 9" key="1">
    <citation type="journal article" date="2013" name="Stand. Genomic Sci.">
        <title>Genomic Encyclopedia of Type Strains, Phase I: The one thousand microbial genomes (KMG-I) project.</title>
        <authorList>
            <person name="Kyrpides N.C."/>
            <person name="Woyke T."/>
            <person name="Eisen J.A."/>
            <person name="Garrity G."/>
            <person name="Lilburn T.G."/>
            <person name="Beck B.J."/>
            <person name="Whitman W.B."/>
            <person name="Hugenholtz P."/>
            <person name="Klenk H.P."/>
        </authorList>
    </citation>
    <scope>NUCLEOTIDE SEQUENCE [LARGE SCALE GENOMIC DNA]</scope>
    <source>
        <strain evidence="8 9">DSM 45044</strain>
    </source>
</reference>
<dbReference type="SMART" id="SM01043">
    <property type="entry name" value="BTAD"/>
    <property type="match status" value="1"/>
</dbReference>